<name>A0A2M9YGL7_9LEPT</name>
<proteinExistence type="predicted"/>
<dbReference type="OrthoDB" id="327104at2"/>
<evidence type="ECO:0000313" key="2">
    <source>
        <dbReference type="EMBL" id="PJZ50670.1"/>
    </source>
</evidence>
<keyword evidence="1" id="KW-0732">Signal</keyword>
<keyword evidence="3" id="KW-1185">Reference proteome</keyword>
<gene>
    <name evidence="2" type="ORF">CH362_02580</name>
</gene>
<dbReference type="RefSeq" id="WP_125169705.1">
    <property type="nucleotide sequence ID" value="NZ_NPDR01000001.1"/>
</dbReference>
<dbReference type="AlphaFoldDB" id="A0A2M9YGL7"/>
<dbReference type="EMBL" id="NPDR01000001">
    <property type="protein sequence ID" value="PJZ50670.1"/>
    <property type="molecule type" value="Genomic_DNA"/>
</dbReference>
<organism evidence="2 3">
    <name type="scientific">Leptospira saintgironsiae</name>
    <dbReference type="NCBI Taxonomy" id="2023183"/>
    <lineage>
        <taxon>Bacteria</taxon>
        <taxon>Pseudomonadati</taxon>
        <taxon>Spirochaetota</taxon>
        <taxon>Spirochaetia</taxon>
        <taxon>Leptospirales</taxon>
        <taxon>Leptospiraceae</taxon>
        <taxon>Leptospira</taxon>
    </lineage>
</organism>
<evidence type="ECO:0000256" key="1">
    <source>
        <dbReference type="SAM" id="SignalP"/>
    </source>
</evidence>
<feature type="signal peptide" evidence="1">
    <location>
        <begin position="1"/>
        <end position="23"/>
    </location>
</feature>
<protein>
    <recommendedName>
        <fullName evidence="4">Lipoprotein</fullName>
    </recommendedName>
</protein>
<evidence type="ECO:0008006" key="4">
    <source>
        <dbReference type="Google" id="ProtNLM"/>
    </source>
</evidence>
<dbReference type="Proteomes" id="UP000231926">
    <property type="component" value="Unassembled WGS sequence"/>
</dbReference>
<accession>A0A2M9YGL7</accession>
<comment type="caution">
    <text evidence="2">The sequence shown here is derived from an EMBL/GenBank/DDBJ whole genome shotgun (WGS) entry which is preliminary data.</text>
</comment>
<reference evidence="2 3" key="1">
    <citation type="submission" date="2017-07" db="EMBL/GenBank/DDBJ databases">
        <title>Leptospira spp. isolated from tropical soils.</title>
        <authorList>
            <person name="Thibeaux R."/>
            <person name="Iraola G."/>
            <person name="Ferres I."/>
            <person name="Bierque E."/>
            <person name="Girault D."/>
            <person name="Soupe-Gilbert M.-E."/>
            <person name="Picardeau M."/>
            <person name="Goarant C."/>
        </authorList>
    </citation>
    <scope>NUCLEOTIDE SEQUENCE [LARGE SCALE GENOMIC DNA]</scope>
    <source>
        <strain evidence="2 3">FH4-C-A2</strain>
    </source>
</reference>
<sequence length="173" mass="18811">MRKFRTKAIILLFALSLINTACFETEKSDSDNSAIITALVQANYIEVGGSWQVGFYTGGSDGGVFGNASITAQSWIEQGGQKLTIVEVDNANRKLYYRASADDSFNPNKYGRIDWTAIHSNSCPSSASRCFEYCQAVFGKNTLAEAKSDSTTTDPSNFKSSGCGGFGWNYMIP</sequence>
<feature type="chain" id="PRO_5014786849" description="Lipoprotein" evidence="1">
    <location>
        <begin position="24"/>
        <end position="173"/>
    </location>
</feature>
<evidence type="ECO:0000313" key="3">
    <source>
        <dbReference type="Proteomes" id="UP000231926"/>
    </source>
</evidence>